<dbReference type="Gene3D" id="1.20.120.160">
    <property type="entry name" value="HPT domain"/>
    <property type="match status" value="1"/>
</dbReference>
<sequence length="61" mass="7404">MDERIIDKELMDEIIGEFRENIENAIRYILLLEKNPEDTESVHALFRNFHTVKIHAHRTWL</sequence>
<name>X0VGC2_9ZZZZ</name>
<evidence type="ECO:0008006" key="2">
    <source>
        <dbReference type="Google" id="ProtNLM"/>
    </source>
</evidence>
<organism evidence="1">
    <name type="scientific">marine sediment metagenome</name>
    <dbReference type="NCBI Taxonomy" id="412755"/>
    <lineage>
        <taxon>unclassified sequences</taxon>
        <taxon>metagenomes</taxon>
        <taxon>ecological metagenomes</taxon>
    </lineage>
</organism>
<evidence type="ECO:0000313" key="1">
    <source>
        <dbReference type="EMBL" id="GAF99580.1"/>
    </source>
</evidence>
<protein>
    <recommendedName>
        <fullName evidence="2">HPt domain-containing protein</fullName>
    </recommendedName>
</protein>
<proteinExistence type="predicted"/>
<dbReference type="GO" id="GO:0000160">
    <property type="term" value="P:phosphorelay signal transduction system"/>
    <property type="evidence" value="ECO:0007669"/>
    <property type="project" value="InterPro"/>
</dbReference>
<dbReference type="InterPro" id="IPR036641">
    <property type="entry name" value="HPT_dom_sf"/>
</dbReference>
<accession>X0VGC2</accession>
<gene>
    <name evidence="1" type="ORF">S01H1_45105</name>
</gene>
<dbReference type="SUPFAM" id="SSF47226">
    <property type="entry name" value="Histidine-containing phosphotransfer domain, HPT domain"/>
    <property type="match status" value="1"/>
</dbReference>
<comment type="caution">
    <text evidence="1">The sequence shown here is derived from an EMBL/GenBank/DDBJ whole genome shotgun (WGS) entry which is preliminary data.</text>
</comment>
<reference evidence="1" key="1">
    <citation type="journal article" date="2014" name="Front. Microbiol.">
        <title>High frequency of phylogenetically diverse reductive dehalogenase-homologous genes in deep subseafloor sedimentary metagenomes.</title>
        <authorList>
            <person name="Kawai M."/>
            <person name="Futagami T."/>
            <person name="Toyoda A."/>
            <person name="Takaki Y."/>
            <person name="Nishi S."/>
            <person name="Hori S."/>
            <person name="Arai W."/>
            <person name="Tsubouchi T."/>
            <person name="Morono Y."/>
            <person name="Uchiyama I."/>
            <person name="Ito T."/>
            <person name="Fujiyama A."/>
            <person name="Inagaki F."/>
            <person name="Takami H."/>
        </authorList>
    </citation>
    <scope>NUCLEOTIDE SEQUENCE</scope>
    <source>
        <strain evidence="1">Expedition CK06-06</strain>
    </source>
</reference>
<dbReference type="AlphaFoldDB" id="X0VGC2"/>
<dbReference type="EMBL" id="BARS01028802">
    <property type="protein sequence ID" value="GAF99580.1"/>
    <property type="molecule type" value="Genomic_DNA"/>
</dbReference>